<reference evidence="6" key="1">
    <citation type="submission" date="2021-10" db="EMBL/GenBank/DDBJ databases">
        <authorList>
            <person name="Dean J.D."/>
            <person name="Kim M.K."/>
            <person name="Newey C.N."/>
            <person name="Stoker T.S."/>
            <person name="Thompson D.W."/>
            <person name="Grose J.H."/>
        </authorList>
    </citation>
    <scope>NUCLEOTIDE SEQUENCE</scope>
    <source>
        <strain evidence="6">BT178</strain>
    </source>
</reference>
<dbReference type="Pfam" id="PF14905">
    <property type="entry name" value="OMP_b-brl_3"/>
    <property type="match status" value="1"/>
</dbReference>
<keyword evidence="6" id="KW-0675">Receptor</keyword>
<comment type="caution">
    <text evidence="6">The sequence shown here is derived from an EMBL/GenBank/DDBJ whole genome shotgun (WGS) entry which is preliminary data.</text>
</comment>
<evidence type="ECO:0000256" key="2">
    <source>
        <dbReference type="ARBA" id="ARBA00023136"/>
    </source>
</evidence>
<feature type="chain" id="PRO_5045050631" evidence="4">
    <location>
        <begin position="24"/>
        <end position="804"/>
    </location>
</feature>
<evidence type="ECO:0000259" key="5">
    <source>
        <dbReference type="Pfam" id="PF14905"/>
    </source>
</evidence>
<dbReference type="Gene3D" id="2.60.40.1120">
    <property type="entry name" value="Carboxypeptidase-like, regulatory domain"/>
    <property type="match status" value="1"/>
</dbReference>
<dbReference type="RefSeq" id="WP_226177676.1">
    <property type="nucleotide sequence ID" value="NZ_JAJADR010000005.1"/>
</dbReference>
<evidence type="ECO:0000256" key="3">
    <source>
        <dbReference type="ARBA" id="ARBA00023237"/>
    </source>
</evidence>
<keyword evidence="4" id="KW-0732">Signal</keyword>
<keyword evidence="3" id="KW-0998">Cell outer membrane</keyword>
<dbReference type="InterPro" id="IPR041700">
    <property type="entry name" value="OMP_b-brl_3"/>
</dbReference>
<dbReference type="InterPro" id="IPR036942">
    <property type="entry name" value="Beta-barrel_TonB_sf"/>
</dbReference>
<feature type="domain" description="Outer membrane protein beta-barrel" evidence="5">
    <location>
        <begin position="379"/>
        <end position="777"/>
    </location>
</feature>
<dbReference type="Gene3D" id="2.170.130.10">
    <property type="entry name" value="TonB-dependent receptor, plug domain"/>
    <property type="match status" value="1"/>
</dbReference>
<keyword evidence="7" id="KW-1185">Reference proteome</keyword>
<evidence type="ECO:0000313" key="7">
    <source>
        <dbReference type="Proteomes" id="UP001165296"/>
    </source>
</evidence>
<dbReference type="Gene3D" id="2.40.170.20">
    <property type="entry name" value="TonB-dependent receptor, beta-barrel domain"/>
    <property type="match status" value="1"/>
</dbReference>
<keyword evidence="2" id="KW-0472">Membrane</keyword>
<comment type="subcellular location">
    <subcellularLocation>
        <location evidence="1">Cell outer membrane</location>
    </subcellularLocation>
</comment>
<dbReference type="InterPro" id="IPR013784">
    <property type="entry name" value="Carb-bd-like_fold"/>
</dbReference>
<feature type="signal peptide" evidence="4">
    <location>
        <begin position="1"/>
        <end position="23"/>
    </location>
</feature>
<evidence type="ECO:0000256" key="4">
    <source>
        <dbReference type="SAM" id="SignalP"/>
    </source>
</evidence>
<dbReference type="Proteomes" id="UP001165296">
    <property type="component" value="Unassembled WGS sequence"/>
</dbReference>
<dbReference type="PANTHER" id="PTHR40980:SF4">
    <property type="entry name" value="TONB-DEPENDENT RECEPTOR-LIKE BETA-BARREL DOMAIN-CONTAINING PROTEIN"/>
    <property type="match status" value="1"/>
</dbReference>
<sequence length="804" mass="88089">MKSIVPATFLMVAACTGFHSAQAQSTNGILTGAVADSLTKQVLPYATIVLKKASDPQFVLSTMSDEKGSFRFEGLQAGSYSLLGTFIGYRSFVQEAITVEAGAAPQLNVLLAPDRKLLKAVTVTAVKPFIEMRADKVVLNVAESPIATGGTAAEVLGRAPGVVESNGSYSVRGKQVAVLIDGKYTNMSGSDLKDMLAAMPSNTLDKVEVITNPSAKYDAHGGALINIVTTKSKSFGTNGTLTSGLGTGRYARYSSGLSLNHRQEKFNLYGSYDYLRLKNYSRSETQRAVSPEAALAENGNEVAERHSNTAKLGLDYDINKTSSAGILVKGIMSFRNRAGGTGSVLAGTGTNDLLSNVRTTGDSRFISPTVNLYYKSTAGKPGTELRLSADYFRYQKAWHDDISTFYQNADGTDYADPWYLRNNSPASNDVKSLAVDYTRPLEKATLEMGAKSTFTTTDNDIRWQELTDGAWQTDAGKTNHFIYRENINAAYITYNKKIQKVGLQAGLRTEQTNTEGTSLTTGQTTRRNYLNFFPSVTVNYDQSDKQQLSFSYQRRIDRFRFDLVNPFVTYVSQYLYYQGNPNVRPSTSHNFSFSHTYNNQLSTSISYSHHQDVLTQVFRKRDATAVVSTFENSNSAESIDINVAHSKQLLHNKWSSTNTGGLSYAKVNSTTDASLNSATPSLYASSNNSFQVAKGLKLELSAYYYSPMKFGAYDFAARYAGSLGMSKSVLQGAGTLTLNVTDLLNTQTSRYTISSFGVNSTNESKAESRFVRLNFSYRFGNKNVKASKARKIGTESEQRRMEAN</sequence>
<gene>
    <name evidence="6" type="ORF">LGH74_17740</name>
</gene>
<dbReference type="Pfam" id="PF13620">
    <property type="entry name" value="CarboxypepD_reg"/>
    <property type="match status" value="1"/>
</dbReference>
<dbReference type="PANTHER" id="PTHR40980">
    <property type="entry name" value="PLUG DOMAIN-CONTAINING PROTEIN"/>
    <property type="match status" value="1"/>
</dbReference>
<protein>
    <submittedName>
        <fullName evidence="6">TonB-dependent receptor</fullName>
    </submittedName>
</protein>
<dbReference type="PROSITE" id="PS51257">
    <property type="entry name" value="PROKAR_LIPOPROTEIN"/>
    <property type="match status" value="1"/>
</dbReference>
<dbReference type="EMBL" id="JAJADR010000005">
    <property type="protein sequence ID" value="MCB2409837.1"/>
    <property type="molecule type" value="Genomic_DNA"/>
</dbReference>
<dbReference type="SUPFAM" id="SSF49452">
    <property type="entry name" value="Starch-binding domain-like"/>
    <property type="match status" value="1"/>
</dbReference>
<accession>A0ABS8AUD8</accession>
<dbReference type="InterPro" id="IPR037066">
    <property type="entry name" value="Plug_dom_sf"/>
</dbReference>
<dbReference type="SUPFAM" id="SSF56935">
    <property type="entry name" value="Porins"/>
    <property type="match status" value="1"/>
</dbReference>
<proteinExistence type="predicted"/>
<organism evidence="6 7">
    <name type="scientific">Hymenobacter lucidus</name>
    <dbReference type="NCBI Taxonomy" id="2880930"/>
    <lineage>
        <taxon>Bacteria</taxon>
        <taxon>Pseudomonadati</taxon>
        <taxon>Bacteroidota</taxon>
        <taxon>Cytophagia</taxon>
        <taxon>Cytophagales</taxon>
        <taxon>Hymenobacteraceae</taxon>
        <taxon>Hymenobacter</taxon>
    </lineage>
</organism>
<evidence type="ECO:0000313" key="6">
    <source>
        <dbReference type="EMBL" id="MCB2409837.1"/>
    </source>
</evidence>
<name>A0ABS8AUD8_9BACT</name>
<evidence type="ECO:0000256" key="1">
    <source>
        <dbReference type="ARBA" id="ARBA00004442"/>
    </source>
</evidence>